<dbReference type="AlphaFoldDB" id="A0A9P4V435"/>
<evidence type="ECO:0000259" key="4">
    <source>
        <dbReference type="Pfam" id="PF06094"/>
    </source>
</evidence>
<sequence length="279" mass="31658">MDYLDDLDEAAFDAFNELDASAPPPLQPSLSTSSTKPQFPNKRKLKRFLFKLEPPLDTIDSVMSALALSTKLKEVQATGDTGLARFCEINEIIKISIQEYLSAYHPFFKPTIIRINKAEKVLDDNSLCPTLGYDITLPHHRPDTSTELVFSPKQEGYPVWYFFYGTLADENFLAKLFALSKEEEERLVLAPARVRNGKIMTWAGKYRALVDSPGYIVEGWALEVQEKEHEDALLIYETDKYEVMRTKFEIAGGEQCGRTVRGCTFRFAGEEFELSQSQG</sequence>
<dbReference type="GO" id="GO:0016740">
    <property type="term" value="F:transferase activity"/>
    <property type="evidence" value="ECO:0007669"/>
    <property type="project" value="UniProtKB-KW"/>
</dbReference>
<name>A0A9P4V435_9PLEO</name>
<dbReference type="SUPFAM" id="SSF110857">
    <property type="entry name" value="Gamma-glutamyl cyclotransferase-like"/>
    <property type="match status" value="1"/>
</dbReference>
<comment type="similarity">
    <text evidence="1">Belongs to the gamma-glutamylcyclotransferase family.</text>
</comment>
<keyword evidence="2" id="KW-0808">Transferase</keyword>
<dbReference type="Proteomes" id="UP000799444">
    <property type="component" value="Unassembled WGS sequence"/>
</dbReference>
<accession>A0A9P4V435</accession>
<evidence type="ECO:0000313" key="5">
    <source>
        <dbReference type="EMBL" id="KAF2734955.1"/>
    </source>
</evidence>
<evidence type="ECO:0000256" key="3">
    <source>
        <dbReference type="ARBA" id="ARBA00030602"/>
    </source>
</evidence>
<reference evidence="5" key="1">
    <citation type="journal article" date="2020" name="Stud. Mycol.">
        <title>101 Dothideomycetes genomes: a test case for predicting lifestyles and emergence of pathogens.</title>
        <authorList>
            <person name="Haridas S."/>
            <person name="Albert R."/>
            <person name="Binder M."/>
            <person name="Bloem J."/>
            <person name="Labutti K."/>
            <person name="Salamov A."/>
            <person name="Andreopoulos B."/>
            <person name="Baker S."/>
            <person name="Barry K."/>
            <person name="Bills G."/>
            <person name="Bluhm B."/>
            <person name="Cannon C."/>
            <person name="Castanera R."/>
            <person name="Culley D."/>
            <person name="Daum C."/>
            <person name="Ezra D."/>
            <person name="Gonzalez J."/>
            <person name="Henrissat B."/>
            <person name="Kuo A."/>
            <person name="Liang C."/>
            <person name="Lipzen A."/>
            <person name="Lutzoni F."/>
            <person name="Magnuson J."/>
            <person name="Mondo S."/>
            <person name="Nolan M."/>
            <person name="Ohm R."/>
            <person name="Pangilinan J."/>
            <person name="Park H.-J."/>
            <person name="Ramirez L."/>
            <person name="Alfaro M."/>
            <person name="Sun H."/>
            <person name="Tritt A."/>
            <person name="Yoshinaga Y."/>
            <person name="Zwiers L.-H."/>
            <person name="Turgeon B."/>
            <person name="Goodwin S."/>
            <person name="Spatafora J."/>
            <person name="Crous P."/>
            <person name="Grigoriev I."/>
        </authorList>
    </citation>
    <scope>NUCLEOTIDE SEQUENCE</scope>
    <source>
        <strain evidence="5">CBS 125425</strain>
    </source>
</reference>
<evidence type="ECO:0000313" key="6">
    <source>
        <dbReference type="Proteomes" id="UP000799444"/>
    </source>
</evidence>
<organism evidence="5 6">
    <name type="scientific">Polyplosphaeria fusca</name>
    <dbReference type="NCBI Taxonomy" id="682080"/>
    <lineage>
        <taxon>Eukaryota</taxon>
        <taxon>Fungi</taxon>
        <taxon>Dikarya</taxon>
        <taxon>Ascomycota</taxon>
        <taxon>Pezizomycotina</taxon>
        <taxon>Dothideomycetes</taxon>
        <taxon>Pleosporomycetidae</taxon>
        <taxon>Pleosporales</taxon>
        <taxon>Tetraplosphaeriaceae</taxon>
        <taxon>Polyplosphaeria</taxon>
    </lineage>
</organism>
<dbReference type="InterPro" id="IPR036568">
    <property type="entry name" value="GGCT-like_sf"/>
</dbReference>
<dbReference type="Gene3D" id="3.10.490.10">
    <property type="entry name" value="Gamma-glutamyl cyclotransferase-like"/>
    <property type="match status" value="1"/>
</dbReference>
<dbReference type="OrthoDB" id="3262926at2759"/>
<protein>
    <recommendedName>
        <fullName evidence="3">Putative gamma-glutamylcyclotransferase</fullName>
    </recommendedName>
</protein>
<evidence type="ECO:0000256" key="1">
    <source>
        <dbReference type="ARBA" id="ARBA00008861"/>
    </source>
</evidence>
<gene>
    <name evidence="5" type="ORF">EJ04DRAFT_543308</name>
</gene>
<dbReference type="CDD" id="cd06661">
    <property type="entry name" value="GGCT_like"/>
    <property type="match status" value="1"/>
</dbReference>
<comment type="caution">
    <text evidence="5">The sequence shown here is derived from an EMBL/GenBank/DDBJ whole genome shotgun (WGS) entry which is preliminary data.</text>
</comment>
<keyword evidence="6" id="KW-1185">Reference proteome</keyword>
<feature type="domain" description="Gamma-glutamylcyclotransferase AIG2-like" evidence="4">
    <location>
        <begin position="161"/>
        <end position="256"/>
    </location>
</feature>
<dbReference type="InterPro" id="IPR009288">
    <property type="entry name" value="AIG2-like_dom"/>
</dbReference>
<dbReference type="InterPro" id="IPR045038">
    <property type="entry name" value="AIG2-like"/>
</dbReference>
<dbReference type="Pfam" id="PF06094">
    <property type="entry name" value="GGACT"/>
    <property type="match status" value="1"/>
</dbReference>
<dbReference type="PANTHER" id="PTHR31544:SF4">
    <property type="entry name" value="GAMMA-GLUTAMYLCYCLOTRANSFERASE-RELATED"/>
    <property type="match status" value="1"/>
</dbReference>
<proteinExistence type="inferred from homology"/>
<evidence type="ECO:0000256" key="2">
    <source>
        <dbReference type="ARBA" id="ARBA00022679"/>
    </source>
</evidence>
<dbReference type="PANTHER" id="PTHR31544">
    <property type="entry name" value="AIG2-LIKE PROTEIN D"/>
    <property type="match status" value="1"/>
</dbReference>
<dbReference type="EMBL" id="ML996141">
    <property type="protein sequence ID" value="KAF2734955.1"/>
    <property type="molecule type" value="Genomic_DNA"/>
</dbReference>
<dbReference type="InterPro" id="IPR013024">
    <property type="entry name" value="GGCT-like"/>
</dbReference>